<dbReference type="InterPro" id="IPR001464">
    <property type="entry name" value="Annexin"/>
</dbReference>
<dbReference type="InterPro" id="IPR018252">
    <property type="entry name" value="Annexin_repeat_CS"/>
</dbReference>
<keyword evidence="6" id="KW-1185">Reference proteome</keyword>
<dbReference type="SUPFAM" id="SSF47874">
    <property type="entry name" value="Annexin"/>
    <property type="match status" value="1"/>
</dbReference>
<dbReference type="InterPro" id="IPR037104">
    <property type="entry name" value="Annexin_sf"/>
</dbReference>
<evidence type="ECO:0000256" key="4">
    <source>
        <dbReference type="RuleBase" id="RU003540"/>
    </source>
</evidence>
<dbReference type="PANTHER" id="PTHR10502">
    <property type="entry name" value="ANNEXIN"/>
    <property type="match status" value="1"/>
</dbReference>
<dbReference type="Gene3D" id="1.10.220.10">
    <property type="entry name" value="Annexin"/>
    <property type="match status" value="4"/>
</dbReference>
<dbReference type="PANTHER" id="PTHR10502:SF102">
    <property type="entry name" value="ANNEXIN B11"/>
    <property type="match status" value="1"/>
</dbReference>
<dbReference type="OrthoDB" id="37886at2759"/>
<evidence type="ECO:0000256" key="1">
    <source>
        <dbReference type="ARBA" id="ARBA00007831"/>
    </source>
</evidence>
<evidence type="ECO:0000256" key="2">
    <source>
        <dbReference type="ARBA" id="ARBA00022737"/>
    </source>
</evidence>
<name>A0A1Z5JL97_FISSO</name>
<sequence>MSIEFYPEIILEGDLSPDAFGAEVDDICQEIHAACKGFGTAEDRLLKVMGSMSPSTRCKVPIRYKELFGKELRAVMKSECGNRDFGFALQLLAVDPLAADCMLVEKACDGAGTNELLLFTIICGRTNREMELLKKKFFDLVTKDLGRVLDRELGGNLEALVINVMQASQQDYDEDFHNDEKVKEDIDALHEFGIGSWGTNEKGLFKILCASPPEYVKKLNQAYAEKHGYSLTKALEKELGGHVRDAATFMLGMKLNPIKQVSDLVNRACKGLGSNELLLTATLIRYSGILKEVMIAHAEEYSTDMKERIKGETGGKYEKLLLTLLDSAE</sequence>
<evidence type="ECO:0000313" key="6">
    <source>
        <dbReference type="Proteomes" id="UP000198406"/>
    </source>
</evidence>
<dbReference type="PROSITE" id="PS00223">
    <property type="entry name" value="ANNEXIN_1"/>
    <property type="match status" value="1"/>
</dbReference>
<dbReference type="GO" id="GO:0005737">
    <property type="term" value="C:cytoplasm"/>
    <property type="evidence" value="ECO:0007669"/>
    <property type="project" value="TreeGrafter"/>
</dbReference>
<dbReference type="PROSITE" id="PS51897">
    <property type="entry name" value="ANNEXIN_2"/>
    <property type="match status" value="3"/>
</dbReference>
<keyword evidence="2 4" id="KW-0677">Repeat</keyword>
<keyword evidence="4" id="KW-0111">Calcium/phospholipid-binding</keyword>
<comment type="similarity">
    <text evidence="1 4">Belongs to the annexin family.</text>
</comment>
<evidence type="ECO:0000256" key="3">
    <source>
        <dbReference type="ARBA" id="ARBA00023216"/>
    </source>
</evidence>
<comment type="caution">
    <text evidence="5">The sequence shown here is derived from an EMBL/GenBank/DDBJ whole genome shotgun (WGS) entry which is preliminary data.</text>
</comment>
<dbReference type="AlphaFoldDB" id="A0A1Z5JL97"/>
<reference evidence="5 6" key="1">
    <citation type="journal article" date="2015" name="Plant Cell">
        <title>Oil accumulation by the oleaginous diatom Fistulifera solaris as revealed by the genome and transcriptome.</title>
        <authorList>
            <person name="Tanaka T."/>
            <person name="Maeda Y."/>
            <person name="Veluchamy A."/>
            <person name="Tanaka M."/>
            <person name="Abida H."/>
            <person name="Marechal E."/>
            <person name="Bowler C."/>
            <person name="Muto M."/>
            <person name="Sunaga Y."/>
            <person name="Tanaka M."/>
            <person name="Yoshino T."/>
            <person name="Taniguchi T."/>
            <person name="Fukuda Y."/>
            <person name="Nemoto M."/>
            <person name="Matsumoto M."/>
            <person name="Wong P.S."/>
            <person name="Aburatani S."/>
            <person name="Fujibuchi W."/>
        </authorList>
    </citation>
    <scope>NUCLEOTIDE SEQUENCE [LARGE SCALE GENOMIC DNA]</scope>
    <source>
        <strain evidence="5 6">JPCC DA0580</strain>
    </source>
</reference>
<evidence type="ECO:0000313" key="5">
    <source>
        <dbReference type="EMBL" id="GAX14795.1"/>
    </source>
</evidence>
<dbReference type="Proteomes" id="UP000198406">
    <property type="component" value="Unassembled WGS sequence"/>
</dbReference>
<dbReference type="SMART" id="SM00335">
    <property type="entry name" value="ANX"/>
    <property type="match status" value="4"/>
</dbReference>
<dbReference type="InParanoid" id="A0A1Z5JL97"/>
<accession>A0A1Z5JL97</accession>
<gene>
    <name evidence="5" type="ORF">FisN_25Lh008</name>
</gene>
<proteinExistence type="inferred from homology"/>
<dbReference type="InterPro" id="IPR018502">
    <property type="entry name" value="Annexin_repeat"/>
</dbReference>
<organism evidence="5 6">
    <name type="scientific">Fistulifera solaris</name>
    <name type="common">Oleaginous diatom</name>
    <dbReference type="NCBI Taxonomy" id="1519565"/>
    <lineage>
        <taxon>Eukaryota</taxon>
        <taxon>Sar</taxon>
        <taxon>Stramenopiles</taxon>
        <taxon>Ochrophyta</taxon>
        <taxon>Bacillariophyta</taxon>
        <taxon>Bacillariophyceae</taxon>
        <taxon>Bacillariophycidae</taxon>
        <taxon>Naviculales</taxon>
        <taxon>Naviculaceae</taxon>
        <taxon>Fistulifera</taxon>
    </lineage>
</organism>
<dbReference type="GO" id="GO:0005544">
    <property type="term" value="F:calcium-dependent phospholipid binding"/>
    <property type="evidence" value="ECO:0007669"/>
    <property type="project" value="UniProtKB-KW"/>
</dbReference>
<dbReference type="Pfam" id="PF00191">
    <property type="entry name" value="Annexin"/>
    <property type="match status" value="4"/>
</dbReference>
<dbReference type="GO" id="GO:0001786">
    <property type="term" value="F:phosphatidylserine binding"/>
    <property type="evidence" value="ECO:0007669"/>
    <property type="project" value="TreeGrafter"/>
</dbReference>
<keyword evidence="4" id="KW-0106">Calcium</keyword>
<dbReference type="EMBL" id="BDSP01000083">
    <property type="protein sequence ID" value="GAX14795.1"/>
    <property type="molecule type" value="Genomic_DNA"/>
</dbReference>
<dbReference type="GO" id="GO:0005509">
    <property type="term" value="F:calcium ion binding"/>
    <property type="evidence" value="ECO:0007669"/>
    <property type="project" value="InterPro"/>
</dbReference>
<keyword evidence="3 4" id="KW-0041">Annexin</keyword>
<dbReference type="PRINTS" id="PR00196">
    <property type="entry name" value="ANNEXIN"/>
</dbReference>
<dbReference type="GO" id="GO:0005886">
    <property type="term" value="C:plasma membrane"/>
    <property type="evidence" value="ECO:0007669"/>
    <property type="project" value="TreeGrafter"/>
</dbReference>
<protein>
    <recommendedName>
        <fullName evidence="4">Annexin</fullName>
    </recommendedName>
</protein>
<comment type="domain">
    <text evidence="4">A pair of annexin repeats may form one binding site for calcium and phospholipid.</text>
</comment>